<feature type="transmembrane region" description="Helical" evidence="1">
    <location>
        <begin position="66"/>
        <end position="85"/>
    </location>
</feature>
<keyword evidence="4" id="KW-1185">Reference proteome</keyword>
<dbReference type="Pfam" id="PF22827">
    <property type="entry name" value="GldL_N"/>
    <property type="match status" value="1"/>
</dbReference>
<evidence type="ECO:0000256" key="1">
    <source>
        <dbReference type="SAM" id="Phobius"/>
    </source>
</evidence>
<feature type="domain" description="Gliding motility protein GldL-like N-terminal" evidence="2">
    <location>
        <begin position="17"/>
        <end position="54"/>
    </location>
</feature>
<dbReference type="RefSeq" id="WP_290284404.1">
    <property type="nucleotide sequence ID" value="NZ_JAUFQN010000019.1"/>
</dbReference>
<reference evidence="3 4" key="1">
    <citation type="submission" date="2024-09" db="EMBL/GenBank/DDBJ databases">
        <authorList>
            <person name="Sun Q."/>
            <person name="Mori K."/>
        </authorList>
    </citation>
    <scope>NUCLEOTIDE SEQUENCE [LARGE SCALE GENOMIC DNA]</scope>
    <source>
        <strain evidence="3 4">CECT 8460</strain>
    </source>
</reference>
<feature type="transmembrane region" description="Helical" evidence="1">
    <location>
        <begin position="31"/>
        <end position="54"/>
    </location>
</feature>
<protein>
    <recommendedName>
        <fullName evidence="2">Gliding motility protein GldL-like N-terminal domain-containing protein</fullName>
    </recommendedName>
</protein>
<proteinExistence type="predicted"/>
<name>A0ABV5GCK3_9FLAO</name>
<keyword evidence="1" id="KW-0472">Membrane</keyword>
<comment type="caution">
    <text evidence="3">The sequence shown here is derived from an EMBL/GenBank/DDBJ whole genome shotgun (WGS) entry which is preliminary data.</text>
</comment>
<dbReference type="Proteomes" id="UP001589576">
    <property type="component" value="Unassembled WGS sequence"/>
</dbReference>
<dbReference type="InterPro" id="IPR055087">
    <property type="entry name" value="GldL-like_N"/>
</dbReference>
<dbReference type="EMBL" id="JBHMFB010000012">
    <property type="protein sequence ID" value="MFB9088850.1"/>
    <property type="molecule type" value="Genomic_DNA"/>
</dbReference>
<keyword evidence="1" id="KW-1133">Transmembrane helix</keyword>
<organism evidence="3 4">
    <name type="scientific">Flavobacterium paronense</name>
    <dbReference type="NCBI Taxonomy" id="1392775"/>
    <lineage>
        <taxon>Bacteria</taxon>
        <taxon>Pseudomonadati</taxon>
        <taxon>Bacteroidota</taxon>
        <taxon>Flavobacteriia</taxon>
        <taxon>Flavobacteriales</taxon>
        <taxon>Flavobacteriaceae</taxon>
        <taxon>Flavobacterium</taxon>
    </lineage>
</organism>
<evidence type="ECO:0000259" key="2">
    <source>
        <dbReference type="Pfam" id="PF22827"/>
    </source>
</evidence>
<feature type="transmembrane region" description="Helical" evidence="1">
    <location>
        <begin position="6"/>
        <end position="24"/>
    </location>
</feature>
<evidence type="ECO:0000313" key="3">
    <source>
        <dbReference type="EMBL" id="MFB9088850.1"/>
    </source>
</evidence>
<keyword evidence="1" id="KW-0812">Transmembrane</keyword>
<evidence type="ECO:0000313" key="4">
    <source>
        <dbReference type="Proteomes" id="UP001589576"/>
    </source>
</evidence>
<gene>
    <name evidence="3" type="ORF">ACFFUU_04485</name>
</gene>
<accession>A0ABV5GCK3</accession>
<sequence>MKSDQILAPSFISAFIVTIIAALLKINHIDYANTLLVVGLLLLTTFMILAIIEVTNSNKIDSSEKLLWVFGFLFFGTIVGFIYLLSARKRII</sequence>